<proteinExistence type="inferred from homology"/>
<dbReference type="EMBL" id="SMAJ01000010">
    <property type="protein sequence ID" value="TCT05358.1"/>
    <property type="molecule type" value="Genomic_DNA"/>
</dbReference>
<comment type="caution">
    <text evidence="5">The sequence shown here is derived from an EMBL/GenBank/DDBJ whole genome shotgun (WGS) entry which is preliminary data.</text>
</comment>
<keyword evidence="2" id="KW-0732">Signal</keyword>
<gene>
    <name evidence="5" type="ORF">EDC26_11098</name>
</gene>
<dbReference type="Gene3D" id="2.60.40.2500">
    <property type="match status" value="1"/>
</dbReference>
<organism evidence="5 6">
    <name type="scientific">Paralcaligenes ureilyticus</name>
    <dbReference type="NCBI Taxonomy" id="627131"/>
    <lineage>
        <taxon>Bacteria</taxon>
        <taxon>Pseudomonadati</taxon>
        <taxon>Pseudomonadota</taxon>
        <taxon>Betaproteobacteria</taxon>
        <taxon>Burkholderiales</taxon>
        <taxon>Alcaligenaceae</taxon>
        <taxon>Paralcaligenes</taxon>
    </lineage>
</organism>
<dbReference type="InterPro" id="IPR018927">
    <property type="entry name" value="Pilus_synth_Q_C"/>
</dbReference>
<dbReference type="Gene3D" id="3.55.50.70">
    <property type="match status" value="1"/>
</dbReference>
<evidence type="ECO:0000313" key="5">
    <source>
        <dbReference type="EMBL" id="TCT05358.1"/>
    </source>
</evidence>
<dbReference type="CDD" id="cd06911">
    <property type="entry name" value="VirB9_CagX_TrbG"/>
    <property type="match status" value="1"/>
</dbReference>
<dbReference type="PROSITE" id="PS51257">
    <property type="entry name" value="PROKAR_LIPOPROTEIN"/>
    <property type="match status" value="1"/>
</dbReference>
<evidence type="ECO:0000256" key="1">
    <source>
        <dbReference type="ARBA" id="ARBA00006135"/>
    </source>
</evidence>
<dbReference type="InterPro" id="IPR038161">
    <property type="entry name" value="VirB9/CagX/TrbG_C_sf"/>
</dbReference>
<dbReference type="Pfam" id="PF10671">
    <property type="entry name" value="TcpQ"/>
    <property type="match status" value="1"/>
</dbReference>
<feature type="compositionally biased region" description="Low complexity" evidence="3">
    <location>
        <begin position="124"/>
        <end position="149"/>
    </location>
</feature>
<dbReference type="InterPro" id="IPR033645">
    <property type="entry name" value="VirB9/CagX/TrbG_C"/>
</dbReference>
<dbReference type="AlphaFoldDB" id="A0A4V2UXY9"/>
<evidence type="ECO:0000259" key="4">
    <source>
        <dbReference type="Pfam" id="PF10671"/>
    </source>
</evidence>
<sequence length="303" mass="32114">MPRLWIAALLLGLLSACSALPEWSWLSSTPARNADPVSGQYNFGWRLSGDRAVAPLQVFDNGRQMWLQFAPGQAIPAIFEHAAQGDRPLDYHRNGPYLVLSGVRPHLILRGGHLKSFIDRVDSDPAAQPASGSASPALPERSAADPSPTAAASIAVPLASSPEPAATVLAAAPAAVAGEAELATAASGPGPAPDPVPEPVLSNEPAEQYHVSPDDKHLRAVLSRWAHAAGWTFNPEHWAVDADIPIVGSAHFESGFKLAVQELVASTELADRPLQPCFYSNRVLRVVPYAQLCDRTANLSESS</sequence>
<dbReference type="RefSeq" id="WP_132583451.1">
    <property type="nucleotide sequence ID" value="NZ_SMAJ01000010.1"/>
</dbReference>
<protein>
    <submittedName>
        <fullName evidence="5">Conjugative transfer protein CagX</fullName>
    </submittedName>
</protein>
<evidence type="ECO:0000313" key="6">
    <source>
        <dbReference type="Proteomes" id="UP000295525"/>
    </source>
</evidence>
<evidence type="ECO:0000256" key="2">
    <source>
        <dbReference type="ARBA" id="ARBA00022729"/>
    </source>
</evidence>
<reference evidence="5 6" key="1">
    <citation type="submission" date="2019-03" db="EMBL/GenBank/DDBJ databases">
        <title>Genomic Encyclopedia of Type Strains, Phase IV (KMG-IV): sequencing the most valuable type-strain genomes for metagenomic binning, comparative biology and taxonomic classification.</title>
        <authorList>
            <person name="Goeker M."/>
        </authorList>
    </citation>
    <scope>NUCLEOTIDE SEQUENCE [LARGE SCALE GENOMIC DNA]</scope>
    <source>
        <strain evidence="5 6">DSM 24591</strain>
    </source>
</reference>
<comment type="similarity">
    <text evidence="1">Belongs to the TrbG/VirB9 family.</text>
</comment>
<feature type="region of interest" description="Disordered" evidence="3">
    <location>
        <begin position="123"/>
        <end position="149"/>
    </location>
</feature>
<evidence type="ECO:0000256" key="3">
    <source>
        <dbReference type="SAM" id="MobiDB-lite"/>
    </source>
</evidence>
<accession>A0A4V2UXY9</accession>
<feature type="domain" description="Toxin co-regulated pilus biosynthesis protein Q C-terminal" evidence="4">
    <location>
        <begin position="209"/>
        <end position="287"/>
    </location>
</feature>
<dbReference type="Pfam" id="PF03524">
    <property type="entry name" value="CagX"/>
    <property type="match status" value="1"/>
</dbReference>
<keyword evidence="6" id="KW-1185">Reference proteome</keyword>
<dbReference type="OrthoDB" id="8963661at2"/>
<dbReference type="Proteomes" id="UP000295525">
    <property type="component" value="Unassembled WGS sequence"/>
</dbReference>
<dbReference type="InterPro" id="IPR010258">
    <property type="entry name" value="Conjugal_tfr_TrbG/VirB9/CagX"/>
</dbReference>
<name>A0A4V2UXY9_9BURK</name>
<feature type="region of interest" description="Disordered" evidence="3">
    <location>
        <begin position="182"/>
        <end position="202"/>
    </location>
</feature>